<organism evidence="2 3">
    <name type="scientific">Pararhizobium mangrovi</name>
    <dbReference type="NCBI Taxonomy" id="2590452"/>
    <lineage>
        <taxon>Bacteria</taxon>
        <taxon>Pseudomonadati</taxon>
        <taxon>Pseudomonadota</taxon>
        <taxon>Alphaproteobacteria</taxon>
        <taxon>Hyphomicrobiales</taxon>
        <taxon>Rhizobiaceae</taxon>
        <taxon>Rhizobium/Agrobacterium group</taxon>
        <taxon>Pararhizobium</taxon>
    </lineage>
</organism>
<dbReference type="InterPro" id="IPR013096">
    <property type="entry name" value="Cupin_2"/>
</dbReference>
<reference evidence="2 3" key="1">
    <citation type="submission" date="2019-06" db="EMBL/GenBank/DDBJ databases">
        <authorList>
            <person name="Li M."/>
        </authorList>
    </citation>
    <scope>NUCLEOTIDE SEQUENCE [LARGE SCALE GENOMIC DNA]</scope>
    <source>
        <strain evidence="2 3">BGMRC6574</strain>
    </source>
</reference>
<evidence type="ECO:0000259" key="1">
    <source>
        <dbReference type="Pfam" id="PF07883"/>
    </source>
</evidence>
<dbReference type="CDD" id="cd06982">
    <property type="entry name" value="cupin_BauB-like"/>
    <property type="match status" value="1"/>
</dbReference>
<evidence type="ECO:0000313" key="3">
    <source>
        <dbReference type="Proteomes" id="UP000320314"/>
    </source>
</evidence>
<dbReference type="Proteomes" id="UP000320314">
    <property type="component" value="Unassembled WGS sequence"/>
</dbReference>
<sequence length="94" mass="10455">MREKAEATVLVDDERVRVTRFAFAPGAETGHHVHEHDYVVTPVTDCAMLIEAPDGSSRTVTMAAGEAYRRDKGVEHNVVNDGERPMTFVETELK</sequence>
<dbReference type="RefSeq" id="WP_141166571.1">
    <property type="nucleotide sequence ID" value="NZ_VHLH01000013.1"/>
</dbReference>
<dbReference type="Gene3D" id="2.60.120.10">
    <property type="entry name" value="Jelly Rolls"/>
    <property type="match status" value="1"/>
</dbReference>
<dbReference type="SUPFAM" id="SSF51182">
    <property type="entry name" value="RmlC-like cupins"/>
    <property type="match status" value="1"/>
</dbReference>
<dbReference type="InterPro" id="IPR011051">
    <property type="entry name" value="RmlC_Cupin_sf"/>
</dbReference>
<gene>
    <name evidence="2" type="ORF">FJU11_08275</name>
</gene>
<dbReference type="Pfam" id="PF07883">
    <property type="entry name" value="Cupin_2"/>
    <property type="match status" value="1"/>
</dbReference>
<evidence type="ECO:0000313" key="2">
    <source>
        <dbReference type="EMBL" id="TPW28968.1"/>
    </source>
</evidence>
<dbReference type="OrthoDB" id="9800684at2"/>
<protein>
    <submittedName>
        <fullName evidence="2">Cupin domain-containing protein</fullName>
    </submittedName>
</protein>
<name>A0A506U657_9HYPH</name>
<feature type="domain" description="Cupin type-2" evidence="1">
    <location>
        <begin position="21"/>
        <end position="90"/>
    </location>
</feature>
<comment type="caution">
    <text evidence="2">The sequence shown here is derived from an EMBL/GenBank/DDBJ whole genome shotgun (WGS) entry which is preliminary data.</text>
</comment>
<accession>A0A506U657</accession>
<dbReference type="InterPro" id="IPR014710">
    <property type="entry name" value="RmlC-like_jellyroll"/>
</dbReference>
<keyword evidence="3" id="KW-1185">Reference proteome</keyword>
<dbReference type="EMBL" id="VHLH01000013">
    <property type="protein sequence ID" value="TPW28968.1"/>
    <property type="molecule type" value="Genomic_DNA"/>
</dbReference>
<dbReference type="AlphaFoldDB" id="A0A506U657"/>
<proteinExistence type="predicted"/>